<dbReference type="InterPro" id="IPR041118">
    <property type="entry name" value="Rx_N"/>
</dbReference>
<evidence type="ECO:0000259" key="7">
    <source>
        <dbReference type="Pfam" id="PF00931"/>
    </source>
</evidence>
<keyword evidence="4" id="KW-0547">Nucleotide-binding</keyword>
<evidence type="ECO:0000256" key="6">
    <source>
        <dbReference type="ARBA" id="ARBA00022840"/>
    </source>
</evidence>
<dbReference type="PANTHER" id="PTHR36766:SF61">
    <property type="entry name" value="NB-ARC DOMAIN DISEASE RESISTANCE PROTEIN"/>
    <property type="match status" value="1"/>
</dbReference>
<feature type="domain" description="NB-ARC" evidence="7">
    <location>
        <begin position="175"/>
        <end position="343"/>
    </location>
</feature>
<keyword evidence="2" id="KW-0433">Leucine-rich repeat</keyword>
<dbReference type="InterPro" id="IPR002182">
    <property type="entry name" value="NB-ARC"/>
</dbReference>
<dbReference type="SUPFAM" id="SSF52058">
    <property type="entry name" value="L domain-like"/>
    <property type="match status" value="2"/>
</dbReference>
<proteinExistence type="inferred from homology"/>
<dbReference type="Gene3D" id="1.10.10.10">
    <property type="entry name" value="Winged helix-like DNA-binding domain superfamily/Winged helix DNA-binding domain"/>
    <property type="match status" value="1"/>
</dbReference>
<dbReference type="GO" id="GO:0051707">
    <property type="term" value="P:response to other organism"/>
    <property type="evidence" value="ECO:0007669"/>
    <property type="project" value="UniProtKB-ARBA"/>
</dbReference>
<evidence type="ECO:0000256" key="3">
    <source>
        <dbReference type="ARBA" id="ARBA00022737"/>
    </source>
</evidence>
<evidence type="ECO:0000259" key="10">
    <source>
        <dbReference type="Pfam" id="PF23598"/>
    </source>
</evidence>
<dbReference type="InterPro" id="IPR003591">
    <property type="entry name" value="Leu-rich_rpt_typical-subtyp"/>
</dbReference>
<evidence type="ECO:0000256" key="4">
    <source>
        <dbReference type="ARBA" id="ARBA00022741"/>
    </source>
</evidence>
<gene>
    <name evidence="11" type="ORF">QVD17_38638</name>
</gene>
<evidence type="ECO:0000256" key="5">
    <source>
        <dbReference type="ARBA" id="ARBA00022821"/>
    </source>
</evidence>
<dbReference type="GO" id="GO:0005524">
    <property type="term" value="F:ATP binding"/>
    <property type="evidence" value="ECO:0007669"/>
    <property type="project" value="UniProtKB-KW"/>
</dbReference>
<dbReference type="SMART" id="SM00369">
    <property type="entry name" value="LRR_TYP"/>
    <property type="match status" value="3"/>
</dbReference>
<dbReference type="Pfam" id="PF23598">
    <property type="entry name" value="LRR_14"/>
    <property type="match status" value="1"/>
</dbReference>
<reference evidence="11" key="1">
    <citation type="journal article" date="2023" name="bioRxiv">
        <title>Improved chromosome-level genome assembly for marigold (Tagetes erecta).</title>
        <authorList>
            <person name="Jiang F."/>
            <person name="Yuan L."/>
            <person name="Wang S."/>
            <person name="Wang H."/>
            <person name="Xu D."/>
            <person name="Wang A."/>
            <person name="Fan W."/>
        </authorList>
    </citation>
    <scope>NUCLEOTIDE SEQUENCE</scope>
    <source>
        <strain evidence="11">WSJ</strain>
        <tissue evidence="11">Leaf</tissue>
    </source>
</reference>
<dbReference type="FunFam" id="3.40.50.300:FF:001091">
    <property type="entry name" value="Probable disease resistance protein At1g61300"/>
    <property type="match status" value="1"/>
</dbReference>
<dbReference type="Pfam" id="PF18052">
    <property type="entry name" value="Rx_N"/>
    <property type="match status" value="1"/>
</dbReference>
<evidence type="ECO:0000313" key="11">
    <source>
        <dbReference type="EMBL" id="KAK1407028.1"/>
    </source>
</evidence>
<organism evidence="11 12">
    <name type="scientific">Tagetes erecta</name>
    <name type="common">African marigold</name>
    <dbReference type="NCBI Taxonomy" id="13708"/>
    <lineage>
        <taxon>Eukaryota</taxon>
        <taxon>Viridiplantae</taxon>
        <taxon>Streptophyta</taxon>
        <taxon>Embryophyta</taxon>
        <taxon>Tracheophyta</taxon>
        <taxon>Spermatophyta</taxon>
        <taxon>Magnoliopsida</taxon>
        <taxon>eudicotyledons</taxon>
        <taxon>Gunneridae</taxon>
        <taxon>Pentapetalae</taxon>
        <taxon>asterids</taxon>
        <taxon>campanulids</taxon>
        <taxon>Asterales</taxon>
        <taxon>Asteraceae</taxon>
        <taxon>Asteroideae</taxon>
        <taxon>Heliantheae alliance</taxon>
        <taxon>Tageteae</taxon>
        <taxon>Tagetes</taxon>
    </lineage>
</organism>
<dbReference type="Pfam" id="PF23559">
    <property type="entry name" value="WHD_DRP"/>
    <property type="match status" value="1"/>
</dbReference>
<dbReference type="GO" id="GO:0043531">
    <property type="term" value="F:ADP binding"/>
    <property type="evidence" value="ECO:0007669"/>
    <property type="project" value="InterPro"/>
</dbReference>
<comment type="similarity">
    <text evidence="1">Belongs to the disease resistance NB-LRR family.</text>
</comment>
<feature type="domain" description="Disease resistance protein winged helix" evidence="9">
    <location>
        <begin position="433"/>
        <end position="502"/>
    </location>
</feature>
<keyword evidence="5" id="KW-0611">Plant defense</keyword>
<evidence type="ECO:0000259" key="9">
    <source>
        <dbReference type="Pfam" id="PF23559"/>
    </source>
</evidence>
<sequence>MAEVVLSALLPVIFDKLASAALKKIAIYKGIDVEIKKTQESLKDTQDLLADASNKEITNPRVKEWLNDLQHLAYDIDDILDGLAIQAMDREFNRQSDAITSKVRKLIPCCCTNFTERTHLHEKLDVITTRLQELLEKKGGLGLIVKGENRPKNLNRRLETSVVDTSRIVGRQAEKEAFIKQLLTPEVDPCDQNYSIVPIFGMGGVGKTTLARILYNVQQVRDHFQLKVWVCVSDEFDVFAISKVIFNSVAPEVKEEFKDFNSLQVALKNHLRGKRFLLVLDDVWTEDYDAWEILAKPFHTCTTGSKIIITTRKNELIKKLVYGPLNKPMESLSNEDALSLVALHALGLNNFDSHLSLKPCAEGIVKKCGGLPLALIALGRLLRPRKDEVEHWKEVLNSEIWSLKDGGGILPALRLSYHELSAPLKQLFAYCSLFPKDFLFDKEELVLLWMAEGFLHESAPTHLTEERLGQEYFDELLSRSFFQHAPISESMFVMHDLLNDLATYVAHEFFVRLDNEIKKNTRVEMLGRYRHMSFVREEYVVLKKFEAFKSAKNLRTFLATSVGVVENCQPFYLSNQVLTDLLPELPLLRVLNLSDFQITEVPDSIGTLRHLRYLNLSNNTKITYLPESMCNLYCLQTLILFGCRSLTKLPNSFLKLKELRHLDLRRTKILQMPLGIDELNNLQTLSRIVVGGESRFEIAKLKDFNNLCGKVSIKGLDKVKNTLDARVANFSQKRISEFEVEWSDESNGSGNKILDYEVLNELKPCNDHLEQLKITSYGGSKFPNWVGSSSFRHLKHVSISDCKRCSSLPSLGQLSSLKELVIEGLDGVEVVGLELFGTGDVFPSLEKLSFVRMHGWKKWSTNSRIVFPSLKKLFIEDCPNLVEVTLASLPSLNDLGLVNCSNLVEVTLDVLPSLNVLEIAECNSLVLKRSIQVASAITKLTISNIAGLSDVVWRGVLEHLGAVKELCINSCNELSYLWESYEVESKILVKLRNLEVFSCDNLVSLGEKEEDDYYKSNFLTSLKMIKLYRCKNMVHCSFSDSIEMLDVYSCPSIKTISLLSSTTTGGQKLKSLYIWGCNKLLEKEWGGEKHKMLEDVKIIGWTNLKSMIELNYLVHLTRLYIRDCESLESFPYKELSNLISLKSFGIINCPNVDACGLWPPNLCSLSIGKLKKPISQWEPQNFPKSLDRLELCFEDEVSDDFNEICHLLPSSLTSLSINEYEKLESVSLQHLTSLQRLSFWKCRNLKKVSCSQQIPSLQHLYFYYCPKMIELPEMLLPSLLSLRIWGHCTKELKESCSSSKGGGYYWPLISHIPDIDINTGQYHLN</sequence>
<keyword evidence="3" id="KW-0677">Repeat</keyword>
<evidence type="ECO:0000313" key="12">
    <source>
        <dbReference type="Proteomes" id="UP001229421"/>
    </source>
</evidence>
<evidence type="ECO:0000259" key="8">
    <source>
        <dbReference type="Pfam" id="PF18052"/>
    </source>
</evidence>
<evidence type="ECO:0008006" key="13">
    <source>
        <dbReference type="Google" id="ProtNLM"/>
    </source>
</evidence>
<evidence type="ECO:0000256" key="1">
    <source>
        <dbReference type="ARBA" id="ARBA00008894"/>
    </source>
</evidence>
<dbReference type="GO" id="GO:0006952">
    <property type="term" value="P:defense response"/>
    <property type="evidence" value="ECO:0007669"/>
    <property type="project" value="UniProtKB-KW"/>
</dbReference>
<dbReference type="InterPro" id="IPR036388">
    <property type="entry name" value="WH-like_DNA-bd_sf"/>
</dbReference>
<dbReference type="InterPro" id="IPR032675">
    <property type="entry name" value="LRR_dom_sf"/>
</dbReference>
<feature type="domain" description="Disease resistance R13L4/SHOC-2-like LRR" evidence="10">
    <location>
        <begin position="581"/>
        <end position="910"/>
    </location>
</feature>
<dbReference type="InterPro" id="IPR027417">
    <property type="entry name" value="P-loop_NTPase"/>
</dbReference>
<dbReference type="Proteomes" id="UP001229421">
    <property type="component" value="Unassembled WGS sequence"/>
</dbReference>
<dbReference type="EMBL" id="JAUHHV010000011">
    <property type="protein sequence ID" value="KAK1407028.1"/>
    <property type="molecule type" value="Genomic_DNA"/>
</dbReference>
<name>A0AAD8NGE5_TARER</name>
<dbReference type="InterPro" id="IPR058922">
    <property type="entry name" value="WHD_DRP"/>
</dbReference>
<dbReference type="Gene3D" id="1.20.5.4130">
    <property type="match status" value="1"/>
</dbReference>
<dbReference type="Pfam" id="PF00931">
    <property type="entry name" value="NB-ARC"/>
    <property type="match status" value="1"/>
</dbReference>
<keyword evidence="6" id="KW-0067">ATP-binding</keyword>
<dbReference type="Gene3D" id="3.80.10.10">
    <property type="entry name" value="Ribonuclease Inhibitor"/>
    <property type="match status" value="4"/>
</dbReference>
<accession>A0AAD8NGE5</accession>
<keyword evidence="12" id="KW-1185">Reference proteome</keyword>
<dbReference type="InterPro" id="IPR055414">
    <property type="entry name" value="LRR_R13L4/SHOC2-like"/>
</dbReference>
<comment type="caution">
    <text evidence="11">The sequence shown here is derived from an EMBL/GenBank/DDBJ whole genome shotgun (WGS) entry which is preliminary data.</text>
</comment>
<feature type="domain" description="Disease resistance N-terminal" evidence="8">
    <location>
        <begin position="12"/>
        <end position="94"/>
    </location>
</feature>
<dbReference type="Gene3D" id="3.40.50.300">
    <property type="entry name" value="P-loop containing nucleotide triphosphate hydrolases"/>
    <property type="match status" value="1"/>
</dbReference>
<evidence type="ECO:0000256" key="2">
    <source>
        <dbReference type="ARBA" id="ARBA00022614"/>
    </source>
</evidence>
<protein>
    <recommendedName>
        <fullName evidence="13">NB-ARC</fullName>
    </recommendedName>
</protein>
<dbReference type="SUPFAM" id="SSF52540">
    <property type="entry name" value="P-loop containing nucleoside triphosphate hydrolases"/>
    <property type="match status" value="1"/>
</dbReference>
<dbReference type="PANTHER" id="PTHR36766">
    <property type="entry name" value="PLANT BROAD-SPECTRUM MILDEW RESISTANCE PROTEIN RPW8"/>
    <property type="match status" value="1"/>
</dbReference>
<dbReference type="PRINTS" id="PR00364">
    <property type="entry name" value="DISEASERSIST"/>
</dbReference>